<dbReference type="KEGG" id="sgz:C0216_03700"/>
<keyword evidence="3" id="KW-1185">Reference proteome</keyword>
<feature type="signal peptide" evidence="1">
    <location>
        <begin position="1"/>
        <end position="30"/>
    </location>
</feature>
<name>A0A344TVJ5_9ACTN</name>
<keyword evidence="1" id="KW-0732">Signal</keyword>
<gene>
    <name evidence="2" type="ORF">C0216_03700</name>
</gene>
<feature type="chain" id="PRO_5039333311" evidence="1">
    <location>
        <begin position="31"/>
        <end position="233"/>
    </location>
</feature>
<protein>
    <submittedName>
        <fullName evidence="2">Uncharacterized protein</fullName>
    </submittedName>
</protein>
<dbReference type="RefSeq" id="WP_114053863.1">
    <property type="nucleotide sequence ID" value="NZ_CP030862.1"/>
</dbReference>
<proteinExistence type="predicted"/>
<accession>A0A344TVJ5</accession>
<reference evidence="2 3" key="1">
    <citation type="submission" date="2018-01" db="EMBL/GenBank/DDBJ databases">
        <title>Draft genome Sequence of streptomyces globosus LZH-48.</title>
        <authorList>
            <person name="Ran K."/>
            <person name="Li Z."/>
            <person name="Wei S."/>
            <person name="Dong R."/>
        </authorList>
    </citation>
    <scope>NUCLEOTIDE SEQUENCE [LARGE SCALE GENOMIC DNA]</scope>
    <source>
        <strain evidence="2 3">LZH-48</strain>
    </source>
</reference>
<sequence>MRTAPALRTPLVTAALAGALLWPAASGVYTAVAAQAPQGASAAYGGGAASDGADRYAGEPVYIGEGLVAVLRNGPEGPEAWIRAVGTQWKPGDPYMVRVLALLDRSHPGDTVNGLGLRLAKADTGAPVLVVTQDGATASYPLPAKGAAVKPAAARPAAASASAPASAPAEEAAAPAVQAGAAAAPAALVTTASAATAAEDGDGAVTVAAGAGLVAITGATAAARLLRARRGGA</sequence>
<dbReference type="Proteomes" id="UP000252004">
    <property type="component" value="Chromosome"/>
</dbReference>
<evidence type="ECO:0000313" key="2">
    <source>
        <dbReference type="EMBL" id="AXE22666.1"/>
    </source>
</evidence>
<dbReference type="EMBL" id="CP030862">
    <property type="protein sequence ID" value="AXE22666.1"/>
    <property type="molecule type" value="Genomic_DNA"/>
</dbReference>
<dbReference type="AlphaFoldDB" id="A0A344TVJ5"/>
<evidence type="ECO:0000313" key="3">
    <source>
        <dbReference type="Proteomes" id="UP000252004"/>
    </source>
</evidence>
<evidence type="ECO:0000256" key="1">
    <source>
        <dbReference type="SAM" id="SignalP"/>
    </source>
</evidence>
<dbReference type="OrthoDB" id="4206787at2"/>
<organism evidence="2 3">
    <name type="scientific">Streptomyces globosus</name>
    <dbReference type="NCBI Taxonomy" id="68209"/>
    <lineage>
        <taxon>Bacteria</taxon>
        <taxon>Bacillati</taxon>
        <taxon>Actinomycetota</taxon>
        <taxon>Actinomycetes</taxon>
        <taxon>Kitasatosporales</taxon>
        <taxon>Streptomycetaceae</taxon>
        <taxon>Streptomyces</taxon>
    </lineage>
</organism>